<protein>
    <recommendedName>
        <fullName evidence="1">Phosphoribulokinase/uridine kinase domain-containing protein</fullName>
    </recommendedName>
</protein>
<accession>A0A836HVI4</accession>
<name>A0A836HVI4_9TRYP</name>
<dbReference type="EMBL" id="JAFEUZ010000014">
    <property type="protein sequence ID" value="KAG5483343.1"/>
    <property type="molecule type" value="Genomic_DNA"/>
</dbReference>
<evidence type="ECO:0000313" key="3">
    <source>
        <dbReference type="Proteomes" id="UP000673552"/>
    </source>
</evidence>
<feature type="domain" description="Phosphoribulokinase/uridine kinase" evidence="1">
    <location>
        <begin position="174"/>
        <end position="281"/>
    </location>
</feature>
<gene>
    <name evidence="2" type="ORF">LSCM1_04890</name>
</gene>
<dbReference type="OrthoDB" id="6362633at2759"/>
<dbReference type="Gene3D" id="3.40.50.300">
    <property type="entry name" value="P-loop containing nucleotide triphosphate hydrolases"/>
    <property type="match status" value="2"/>
</dbReference>
<dbReference type="GO" id="GO:0016301">
    <property type="term" value="F:kinase activity"/>
    <property type="evidence" value="ECO:0007669"/>
    <property type="project" value="InterPro"/>
</dbReference>
<sequence>MSSLRGKLVSDEELAHAVQRIVTLYEHQQQDLRHPNPMVREARVPRVLVALAGRPGSGKSTIAALLADAVREALSDQPDPMASFRKVDINDAEREGDVIDCYAGVSSDKGVEVCVMPMDGYHLYRKELLAMPNAQEAVNRRGAEWTFNPSKLHDDLVAIRTPNERGLYNDVFVPSFDHGTGDPQERDIRIRSSAGVIIVEGNYVLYRGTPEWAAVNDMFDVKLFLACDRDVCTERLCQRHMKAWGINRREAMAHACGSDTVNGDLVDKTASNADIVMHSINVSESKL</sequence>
<dbReference type="GO" id="GO:0005524">
    <property type="term" value="F:ATP binding"/>
    <property type="evidence" value="ECO:0007669"/>
    <property type="project" value="InterPro"/>
</dbReference>
<dbReference type="PANTHER" id="PTHR10285">
    <property type="entry name" value="URIDINE KINASE"/>
    <property type="match status" value="1"/>
</dbReference>
<dbReference type="Pfam" id="PF00485">
    <property type="entry name" value="PRK"/>
    <property type="match status" value="1"/>
</dbReference>
<dbReference type="RefSeq" id="XP_067180146.1">
    <property type="nucleotide sequence ID" value="XM_067322373.1"/>
</dbReference>
<dbReference type="Proteomes" id="UP000673552">
    <property type="component" value="Unassembled WGS sequence"/>
</dbReference>
<dbReference type="KEGG" id="lmat:92514885"/>
<organism evidence="2 3">
    <name type="scientific">Leishmania martiniquensis</name>
    <dbReference type="NCBI Taxonomy" id="1580590"/>
    <lineage>
        <taxon>Eukaryota</taxon>
        <taxon>Discoba</taxon>
        <taxon>Euglenozoa</taxon>
        <taxon>Kinetoplastea</taxon>
        <taxon>Metakinetoplastina</taxon>
        <taxon>Trypanosomatida</taxon>
        <taxon>Trypanosomatidae</taxon>
        <taxon>Leishmaniinae</taxon>
        <taxon>Leishmania</taxon>
    </lineage>
</organism>
<proteinExistence type="predicted"/>
<dbReference type="AlphaFoldDB" id="A0A836HVI4"/>
<dbReference type="InterPro" id="IPR027417">
    <property type="entry name" value="P-loop_NTPase"/>
</dbReference>
<evidence type="ECO:0000313" key="2">
    <source>
        <dbReference type="EMBL" id="KAG5483343.1"/>
    </source>
</evidence>
<comment type="caution">
    <text evidence="2">The sequence shown here is derived from an EMBL/GenBank/DDBJ whole genome shotgun (WGS) entry which is preliminary data.</text>
</comment>
<reference evidence="3" key="1">
    <citation type="journal article" date="2021" name="Microbiol. Resour. Announc.">
        <title>LGAAP: Leishmaniinae Genome Assembly and Annotation Pipeline.</title>
        <authorList>
            <person name="Almutairi H."/>
            <person name="Urbaniak M.D."/>
            <person name="Bates M.D."/>
            <person name="Jariyapan N."/>
            <person name="Kwakye-Nuako G."/>
            <person name="Thomaz-Soccol V."/>
            <person name="Al-Salem W.S."/>
            <person name="Dillon R.J."/>
            <person name="Bates P.A."/>
            <person name="Gatherer D."/>
        </authorList>
    </citation>
    <scope>NUCLEOTIDE SEQUENCE [LARGE SCALE GENOMIC DNA]</scope>
</reference>
<dbReference type="SUPFAM" id="SSF52540">
    <property type="entry name" value="P-loop containing nucleoside triphosphate hydrolases"/>
    <property type="match status" value="1"/>
</dbReference>
<dbReference type="InterPro" id="IPR006083">
    <property type="entry name" value="PRK/URK"/>
</dbReference>
<keyword evidence="3" id="KW-1185">Reference proteome</keyword>
<dbReference type="GeneID" id="92514885"/>
<evidence type="ECO:0000259" key="1">
    <source>
        <dbReference type="Pfam" id="PF00485"/>
    </source>
</evidence>
<reference evidence="3" key="2">
    <citation type="journal article" date="2021" name="Sci. Data">
        <title>Chromosome-scale genome sequencing, assembly and annotation of six genomes from subfamily Leishmaniinae.</title>
        <authorList>
            <person name="Almutairi H."/>
            <person name="Urbaniak M.D."/>
            <person name="Bates M.D."/>
            <person name="Jariyapan N."/>
            <person name="Kwakye-Nuako G."/>
            <person name="Thomaz Soccol V."/>
            <person name="Al-Salem W.S."/>
            <person name="Dillon R.J."/>
            <person name="Bates P.A."/>
            <person name="Gatherer D."/>
        </authorList>
    </citation>
    <scope>NUCLEOTIDE SEQUENCE [LARGE SCALE GENOMIC DNA]</scope>
</reference>